<evidence type="ECO:0000256" key="7">
    <source>
        <dbReference type="ARBA" id="ARBA00022642"/>
    </source>
</evidence>
<dbReference type="EMBL" id="JACBZP010000001">
    <property type="protein sequence ID" value="NYI65980.1"/>
    <property type="molecule type" value="Genomic_DNA"/>
</dbReference>
<evidence type="ECO:0000256" key="12">
    <source>
        <dbReference type="NCBIfam" id="TIGR00551"/>
    </source>
</evidence>
<evidence type="ECO:0000256" key="11">
    <source>
        <dbReference type="ARBA" id="ARBA00048305"/>
    </source>
</evidence>
<dbReference type="NCBIfam" id="TIGR00551">
    <property type="entry name" value="nadB"/>
    <property type="match status" value="1"/>
</dbReference>
<protein>
    <recommendedName>
        <fullName evidence="5 12">L-aspartate oxidase</fullName>
        <ecNumber evidence="4 12">1.4.3.16</ecNumber>
    </recommendedName>
</protein>
<evidence type="ECO:0000313" key="18">
    <source>
        <dbReference type="Proteomes" id="UP000539111"/>
    </source>
</evidence>
<dbReference type="AlphaFoldDB" id="A0A7Z0D1E9"/>
<evidence type="ECO:0000259" key="15">
    <source>
        <dbReference type="Pfam" id="PF00890"/>
    </source>
</evidence>
<evidence type="ECO:0000256" key="10">
    <source>
        <dbReference type="ARBA" id="ARBA00029426"/>
    </source>
</evidence>
<dbReference type="Pfam" id="PF00890">
    <property type="entry name" value="FAD_binding_2"/>
    <property type="match status" value="1"/>
</dbReference>
<feature type="domain" description="Fumarate reductase/succinate dehydrogenase flavoprotein-like C-terminal" evidence="16">
    <location>
        <begin position="448"/>
        <end position="523"/>
    </location>
</feature>
<comment type="function">
    <text evidence="10">Catalyzes the oxidation of L-aspartate to iminoaspartate, the first step in the de novo biosynthesis of NAD(+).</text>
</comment>
<feature type="region of interest" description="Disordered" evidence="14">
    <location>
        <begin position="515"/>
        <end position="537"/>
    </location>
</feature>
<reference evidence="17 18" key="1">
    <citation type="submission" date="2020-07" db="EMBL/GenBank/DDBJ databases">
        <title>Sequencing the genomes of 1000 actinobacteria strains.</title>
        <authorList>
            <person name="Klenk H.-P."/>
        </authorList>
    </citation>
    <scope>NUCLEOTIDE SEQUENCE [LARGE SCALE GENOMIC DNA]</scope>
    <source>
        <strain evidence="17 18">DSM 26341</strain>
    </source>
</reference>
<comment type="caution">
    <text evidence="17">The sequence shown here is derived from an EMBL/GenBank/DDBJ whole genome shotgun (WGS) entry which is preliminary data.</text>
</comment>
<dbReference type="UniPathway" id="UPA00253">
    <property type="reaction ID" value="UER00326"/>
</dbReference>
<keyword evidence="6 13" id="KW-0285">Flavoprotein</keyword>
<dbReference type="PANTHER" id="PTHR42716:SF2">
    <property type="entry name" value="L-ASPARTATE OXIDASE, CHLOROPLASTIC"/>
    <property type="match status" value="1"/>
</dbReference>
<keyword evidence="8 13" id="KW-0274">FAD</keyword>
<dbReference type="SUPFAM" id="SSF56425">
    <property type="entry name" value="Succinate dehydrogenase/fumarate reductase flavoprotein, catalytic domain"/>
    <property type="match status" value="1"/>
</dbReference>
<comment type="catalytic activity">
    <reaction evidence="11">
        <text>L-aspartate + O2 = iminosuccinate + H2O2</text>
        <dbReference type="Rhea" id="RHEA:25876"/>
        <dbReference type="ChEBI" id="CHEBI:15379"/>
        <dbReference type="ChEBI" id="CHEBI:16240"/>
        <dbReference type="ChEBI" id="CHEBI:29991"/>
        <dbReference type="ChEBI" id="CHEBI:77875"/>
        <dbReference type="EC" id="1.4.3.16"/>
    </reaction>
    <physiologicalReaction direction="left-to-right" evidence="11">
        <dbReference type="Rhea" id="RHEA:25877"/>
    </physiologicalReaction>
</comment>
<keyword evidence="18" id="KW-1185">Reference proteome</keyword>
<comment type="cofactor">
    <cofactor evidence="1 13">
        <name>FAD</name>
        <dbReference type="ChEBI" id="CHEBI:57692"/>
    </cofactor>
</comment>
<organism evidence="17 18">
    <name type="scientific">Spelaeicoccus albus</name>
    <dbReference type="NCBI Taxonomy" id="1280376"/>
    <lineage>
        <taxon>Bacteria</taxon>
        <taxon>Bacillati</taxon>
        <taxon>Actinomycetota</taxon>
        <taxon>Actinomycetes</taxon>
        <taxon>Micrococcales</taxon>
        <taxon>Brevibacteriaceae</taxon>
        <taxon>Spelaeicoccus</taxon>
    </lineage>
</organism>
<dbReference type="SUPFAM" id="SSF46977">
    <property type="entry name" value="Succinate dehydrogenase/fumarate reductase flavoprotein C-terminal domain"/>
    <property type="match status" value="1"/>
</dbReference>
<dbReference type="PANTHER" id="PTHR42716">
    <property type="entry name" value="L-ASPARTATE OXIDASE"/>
    <property type="match status" value="1"/>
</dbReference>
<dbReference type="FunFam" id="3.90.700.10:FF:000002">
    <property type="entry name" value="L-aspartate oxidase"/>
    <property type="match status" value="1"/>
</dbReference>
<dbReference type="Gene3D" id="1.20.58.100">
    <property type="entry name" value="Fumarate reductase/succinate dehydrogenase flavoprotein-like, C-terminal domain"/>
    <property type="match status" value="1"/>
</dbReference>
<sequence>MIVIVGSGIAGLTAALTLRRLGAGPIAIVTKSAAADCNTRFAQGGIAAALFAGDTVDSHVADTLSAGAGLADPDAVRFLCTHGPRLVRDLIESGVAFDRASGRAATGIESGIESLARGREGAHSRARIVHAGGDATGSVIETALLERARRAGITTHEHTFVADLLTEARPGADIARVTGVRLIGPDGVRRDIAADAVVLASGGAGQLYAHTTNPAVATGDGTAAAWRAGAVISDAEFFQFHPTALAARQDFLISEAVRGEGAVLVDEAGRRFMTGLHPDAELAPRDVVARGIARTMAAQDGRPARLDATGLARRLGGAARLAARFPGIDAACRANGFDWARHPIPVTPSAHYWMGGVRTDKRGRTSLPGLYAVGETACTGVHGANRLASNSLLEGLVFADAAAHDIAAGRAGRGARRRAEAEPAAEFGPVTTIEPAHASAADLQPVARDDLRQLMWERAGLFREAGDLEVARKQLAVWQPAGGAPSTIAGLETENLRELGSIIVAAALARRESRGAHCRADHPGTLPHARPLNLRTS</sequence>
<name>A0A7Z0D1E9_9MICO</name>
<evidence type="ECO:0000256" key="14">
    <source>
        <dbReference type="SAM" id="MobiDB-lite"/>
    </source>
</evidence>
<evidence type="ECO:0000256" key="2">
    <source>
        <dbReference type="ARBA" id="ARBA00004950"/>
    </source>
</evidence>
<dbReference type="InterPro" id="IPR037099">
    <property type="entry name" value="Fum_R/Succ_DH_flav-like_C_sf"/>
</dbReference>
<feature type="domain" description="FAD-dependent oxidoreductase 2 FAD-binding" evidence="15">
    <location>
        <begin position="2"/>
        <end position="392"/>
    </location>
</feature>
<dbReference type="GO" id="GO:0008734">
    <property type="term" value="F:L-aspartate oxidase activity"/>
    <property type="evidence" value="ECO:0007669"/>
    <property type="project" value="UniProtKB-UniRule"/>
</dbReference>
<dbReference type="InterPro" id="IPR003953">
    <property type="entry name" value="FAD-dep_OxRdtase_2_FAD-bd"/>
</dbReference>
<keyword evidence="9 13" id="KW-0560">Oxidoreductase</keyword>
<dbReference type="Gene3D" id="3.90.700.10">
    <property type="entry name" value="Succinate dehydrogenase/fumarate reductase flavoprotein, catalytic domain"/>
    <property type="match status" value="1"/>
</dbReference>
<evidence type="ECO:0000256" key="3">
    <source>
        <dbReference type="ARBA" id="ARBA00008562"/>
    </source>
</evidence>
<dbReference type="PRINTS" id="PR00368">
    <property type="entry name" value="FADPNR"/>
</dbReference>
<proteinExistence type="inferred from homology"/>
<gene>
    <name evidence="17" type="ORF">BJY26_000286</name>
</gene>
<evidence type="ECO:0000256" key="5">
    <source>
        <dbReference type="ARBA" id="ARBA00021901"/>
    </source>
</evidence>
<evidence type="ECO:0000256" key="8">
    <source>
        <dbReference type="ARBA" id="ARBA00022827"/>
    </source>
</evidence>
<dbReference type="InterPro" id="IPR036188">
    <property type="entry name" value="FAD/NAD-bd_sf"/>
</dbReference>
<dbReference type="Proteomes" id="UP000539111">
    <property type="component" value="Unassembled WGS sequence"/>
</dbReference>
<dbReference type="InterPro" id="IPR005288">
    <property type="entry name" value="NadB"/>
</dbReference>
<dbReference type="GO" id="GO:0005737">
    <property type="term" value="C:cytoplasm"/>
    <property type="evidence" value="ECO:0007669"/>
    <property type="project" value="UniProtKB-SubCell"/>
</dbReference>
<evidence type="ECO:0000256" key="4">
    <source>
        <dbReference type="ARBA" id="ARBA00012173"/>
    </source>
</evidence>
<dbReference type="SUPFAM" id="SSF51905">
    <property type="entry name" value="FAD/NAD(P)-binding domain"/>
    <property type="match status" value="1"/>
</dbReference>
<evidence type="ECO:0000256" key="9">
    <source>
        <dbReference type="ARBA" id="ARBA00023002"/>
    </source>
</evidence>
<comment type="similarity">
    <text evidence="3 13">Belongs to the FAD-dependent oxidoreductase 2 family. NadB subfamily.</text>
</comment>
<evidence type="ECO:0000259" key="16">
    <source>
        <dbReference type="Pfam" id="PF02910"/>
    </source>
</evidence>
<dbReference type="GO" id="GO:0033765">
    <property type="term" value="F:steroid dehydrogenase activity, acting on the CH-CH group of donors"/>
    <property type="evidence" value="ECO:0007669"/>
    <property type="project" value="UniProtKB-ARBA"/>
</dbReference>
<dbReference type="EC" id="1.4.3.16" evidence="4 12"/>
<dbReference type="RefSeq" id="WP_179425063.1">
    <property type="nucleotide sequence ID" value="NZ_JACBZP010000001.1"/>
</dbReference>
<evidence type="ECO:0000256" key="13">
    <source>
        <dbReference type="RuleBase" id="RU362049"/>
    </source>
</evidence>
<accession>A0A7Z0D1E9</accession>
<evidence type="ECO:0000313" key="17">
    <source>
        <dbReference type="EMBL" id="NYI65980.1"/>
    </source>
</evidence>
<keyword evidence="7 13" id="KW-0662">Pyridine nucleotide biosynthesis</keyword>
<dbReference type="Gene3D" id="3.50.50.60">
    <property type="entry name" value="FAD/NAD(P)-binding domain"/>
    <property type="match status" value="1"/>
</dbReference>
<dbReference type="InterPro" id="IPR015939">
    <property type="entry name" value="Fum_Rdtase/Succ_DH_flav-like_C"/>
</dbReference>
<dbReference type="GO" id="GO:0034628">
    <property type="term" value="P:'de novo' NAD+ biosynthetic process from L-aspartate"/>
    <property type="evidence" value="ECO:0007669"/>
    <property type="project" value="TreeGrafter"/>
</dbReference>
<dbReference type="Pfam" id="PF02910">
    <property type="entry name" value="Succ_DH_flav_C"/>
    <property type="match status" value="1"/>
</dbReference>
<comment type="subcellular location">
    <subcellularLocation>
        <location evidence="13">Cytoplasm</location>
    </subcellularLocation>
</comment>
<evidence type="ECO:0000256" key="1">
    <source>
        <dbReference type="ARBA" id="ARBA00001974"/>
    </source>
</evidence>
<dbReference type="InterPro" id="IPR027477">
    <property type="entry name" value="Succ_DH/fumarate_Rdtase_cat_sf"/>
</dbReference>
<evidence type="ECO:0000256" key="6">
    <source>
        <dbReference type="ARBA" id="ARBA00022630"/>
    </source>
</evidence>
<comment type="pathway">
    <text evidence="2 13">Cofactor biosynthesis; NAD(+) biosynthesis; iminoaspartate from L-aspartate (oxidase route): step 1/1.</text>
</comment>